<sequence length="296" mass="32791">LIALSLIPLVLQHERIRTPFRITWESVSAAFDGWKLESTPTVEFDWDGEAPIAFCFSRYNGLAQQSTLWFVLGVCDLAEPRQHFARFYVHLSHASAPSPDQYLTHNWRDSHGRPDGSYTWYDRSGKISLSFTPCPVYDTSVLVLGQWKEPVNPRAYSQRSLISHIGCMKMLSTFTGEGAFSIAMAQNVVADHDISIEELVDLATESTPSQASFSNPAFASFPLPVMLHLSEVVYVDLNSTGDAMDGHGNGNPVESISGSVFSQPRIMQSLGGYEQRNHAVGGNLQNVGHMLKHVKC</sequence>
<reference evidence="1 2" key="1">
    <citation type="submission" date="2019-01" db="EMBL/GenBank/DDBJ databases">
        <title>Draft genome sequences of three monokaryotic isolates of the white-rot basidiomycete fungus Dichomitus squalens.</title>
        <authorList>
            <consortium name="DOE Joint Genome Institute"/>
            <person name="Lopez S.C."/>
            <person name="Andreopoulos B."/>
            <person name="Pangilinan J."/>
            <person name="Lipzen A."/>
            <person name="Riley R."/>
            <person name="Ahrendt S."/>
            <person name="Ng V."/>
            <person name="Barry K."/>
            <person name="Daum C."/>
            <person name="Grigoriev I.V."/>
            <person name="Hilden K.S."/>
            <person name="Makela M.R."/>
            <person name="de Vries R.P."/>
        </authorList>
    </citation>
    <scope>NUCLEOTIDE SEQUENCE [LARGE SCALE GENOMIC DNA]</scope>
    <source>
        <strain evidence="1 2">CBS 464.89</strain>
    </source>
</reference>
<accession>A0A4Q9N9Q9</accession>
<dbReference type="EMBL" id="ML145342">
    <property type="protein sequence ID" value="TBU51301.1"/>
    <property type="molecule type" value="Genomic_DNA"/>
</dbReference>
<dbReference type="AlphaFoldDB" id="A0A4Q9N9Q9"/>
<organism evidence="1 2">
    <name type="scientific">Dichomitus squalens</name>
    <dbReference type="NCBI Taxonomy" id="114155"/>
    <lineage>
        <taxon>Eukaryota</taxon>
        <taxon>Fungi</taxon>
        <taxon>Dikarya</taxon>
        <taxon>Basidiomycota</taxon>
        <taxon>Agaricomycotina</taxon>
        <taxon>Agaricomycetes</taxon>
        <taxon>Polyporales</taxon>
        <taxon>Polyporaceae</taxon>
        <taxon>Dichomitus</taxon>
    </lineage>
</organism>
<feature type="non-terminal residue" evidence="1">
    <location>
        <position position="1"/>
    </location>
</feature>
<gene>
    <name evidence="1" type="ORF">BD310DRAFT_910742</name>
</gene>
<dbReference type="Proteomes" id="UP000292082">
    <property type="component" value="Unassembled WGS sequence"/>
</dbReference>
<name>A0A4Q9N9Q9_9APHY</name>
<evidence type="ECO:0000313" key="2">
    <source>
        <dbReference type="Proteomes" id="UP000292082"/>
    </source>
</evidence>
<keyword evidence="2" id="KW-1185">Reference proteome</keyword>
<evidence type="ECO:0000313" key="1">
    <source>
        <dbReference type="EMBL" id="TBU51301.1"/>
    </source>
</evidence>
<proteinExistence type="predicted"/>
<protein>
    <submittedName>
        <fullName evidence="1">Uncharacterized protein</fullName>
    </submittedName>
</protein>